<organism evidence="1 2">
    <name type="scientific">Actibacterium lipolyticum</name>
    <dbReference type="NCBI Taxonomy" id="1524263"/>
    <lineage>
        <taxon>Bacteria</taxon>
        <taxon>Pseudomonadati</taxon>
        <taxon>Pseudomonadota</taxon>
        <taxon>Alphaproteobacteria</taxon>
        <taxon>Rhodobacterales</taxon>
        <taxon>Roseobacteraceae</taxon>
        <taxon>Actibacterium</taxon>
    </lineage>
</organism>
<dbReference type="AlphaFoldDB" id="A0A238KI93"/>
<dbReference type="Proteomes" id="UP000202922">
    <property type="component" value="Unassembled WGS sequence"/>
</dbReference>
<keyword evidence="2" id="KW-1185">Reference proteome</keyword>
<reference evidence="2" key="1">
    <citation type="submission" date="2017-05" db="EMBL/GenBank/DDBJ databases">
        <authorList>
            <person name="Rodrigo-Torres L."/>
            <person name="Arahal R. D."/>
            <person name="Lucena T."/>
        </authorList>
    </citation>
    <scope>NUCLEOTIDE SEQUENCE [LARGE SCALE GENOMIC DNA]</scope>
    <source>
        <strain evidence="2">CECT 8621</strain>
    </source>
</reference>
<evidence type="ECO:0000313" key="2">
    <source>
        <dbReference type="Proteomes" id="UP000202922"/>
    </source>
</evidence>
<protein>
    <submittedName>
        <fullName evidence="1">Uncharacterized protein</fullName>
    </submittedName>
</protein>
<name>A0A238KI93_9RHOB</name>
<proteinExistence type="predicted"/>
<dbReference type="EMBL" id="FXYE01000002">
    <property type="protein sequence ID" value="SMX42420.1"/>
    <property type="molecule type" value="Genomic_DNA"/>
</dbReference>
<evidence type="ECO:0000313" key="1">
    <source>
        <dbReference type="EMBL" id="SMX42420.1"/>
    </source>
</evidence>
<sequence length="82" mass="9306">MIIPKLKRVKVSSELELRNWLNKNSEQQQEVMIVTCNKKSRDKHISSDQVRDALSENGWTAGQSYTLDGNLVGHVASHTRLS</sequence>
<gene>
    <name evidence="1" type="ORF">COL8621_01965</name>
</gene>
<accession>A0A238KI93</accession>
<dbReference type="OrthoDB" id="9796999at2"/>
<dbReference type="RefSeq" id="WP_093967176.1">
    <property type="nucleotide sequence ID" value="NZ_FXYE01000002.1"/>
</dbReference>